<comment type="similarity">
    <text evidence="3 16">Belongs to the CDP-alcohol phosphatidyltransferase class-I family.</text>
</comment>
<feature type="transmembrane region" description="Helical" evidence="17">
    <location>
        <begin position="7"/>
        <end position="24"/>
    </location>
</feature>
<evidence type="ECO:0000256" key="17">
    <source>
        <dbReference type="SAM" id="Phobius"/>
    </source>
</evidence>
<dbReference type="InterPro" id="IPR043130">
    <property type="entry name" value="CDP-OH_PTrfase_TM_dom"/>
</dbReference>
<comment type="catalytic activity">
    <reaction evidence="14">
        <text>a CDP-1,2-diacyl-sn-glycerol + sn-glycerol 3-phosphate = a 1,2-diacyl-sn-glycero-3-phospho-(1'-sn-glycero-3'-phosphate) + CMP + H(+)</text>
        <dbReference type="Rhea" id="RHEA:12593"/>
        <dbReference type="ChEBI" id="CHEBI:15378"/>
        <dbReference type="ChEBI" id="CHEBI:57597"/>
        <dbReference type="ChEBI" id="CHEBI:58332"/>
        <dbReference type="ChEBI" id="CHEBI:60110"/>
        <dbReference type="ChEBI" id="CHEBI:60377"/>
        <dbReference type="EC" id="2.7.8.5"/>
    </reaction>
</comment>
<evidence type="ECO:0000256" key="1">
    <source>
        <dbReference type="ARBA" id="ARBA00004141"/>
    </source>
</evidence>
<keyword evidence="6" id="KW-0444">Lipid biosynthesis</keyword>
<comment type="caution">
    <text evidence="18">The sequence shown here is derived from an EMBL/GenBank/DDBJ whole genome shotgun (WGS) entry which is preliminary data.</text>
</comment>
<comment type="subcellular location">
    <subcellularLocation>
        <location evidence="1">Membrane</location>
        <topology evidence="1">Multi-pass membrane protein</topology>
    </subcellularLocation>
</comment>
<evidence type="ECO:0000256" key="8">
    <source>
        <dbReference type="ARBA" id="ARBA00022692"/>
    </source>
</evidence>
<reference evidence="18 19" key="1">
    <citation type="submission" date="2019-10" db="EMBL/GenBank/DDBJ databases">
        <title>Cardiobacteriales fam. a chemoheterotrophic member of the order Cardiobacteriales, and proposal of Cardiobacteriales fam. nov.</title>
        <authorList>
            <person name="Wang C."/>
        </authorList>
    </citation>
    <scope>NUCLEOTIDE SEQUENCE [LARGE SCALE GENOMIC DNA]</scope>
    <source>
        <strain evidence="18 19">ML27</strain>
    </source>
</reference>
<dbReference type="Gene3D" id="1.20.120.1760">
    <property type="match status" value="1"/>
</dbReference>
<keyword evidence="11 17" id="KW-0472">Membrane</keyword>
<dbReference type="InterPro" id="IPR000462">
    <property type="entry name" value="CDP-OH_P_trans"/>
</dbReference>
<proteinExistence type="inferred from homology"/>
<dbReference type="PANTHER" id="PTHR14269">
    <property type="entry name" value="CDP-DIACYLGLYCEROL--GLYCEROL-3-PHOSPHATE 3-PHOSPHATIDYLTRANSFERASE-RELATED"/>
    <property type="match status" value="1"/>
</dbReference>
<dbReference type="PROSITE" id="PS00379">
    <property type="entry name" value="CDP_ALCOHOL_P_TRANSF"/>
    <property type="match status" value="1"/>
</dbReference>
<dbReference type="GO" id="GO:0046474">
    <property type="term" value="P:glycerophospholipid biosynthetic process"/>
    <property type="evidence" value="ECO:0007669"/>
    <property type="project" value="TreeGrafter"/>
</dbReference>
<sequence>MNVALQLTFFRVFLVPLYLLAFLWDFPGNHWVAFAIFSLASVTDFFDGYIARRFNQTSKLGALLDPVADKLLIAIVLLSLLLKHSEGMAGLFLLICTAIIIGRDILISALREFMATLNIGDAVAVKYIGKLKTTVQILALGFLIVYKPVWILPNAMIGYVLLGLAAILTVWSMVDYFRAALASLQAKDIDIYK</sequence>
<protein>
    <recommendedName>
        <fullName evidence="5 15">CDP-diacylglycerol--glycerol-3-phosphate 3-phosphatidyltransferase</fullName>
        <ecNumber evidence="4 15">2.7.8.5</ecNumber>
    </recommendedName>
</protein>
<gene>
    <name evidence="18" type="primary">pgsA</name>
    <name evidence="18" type="ORF">GCU85_07315</name>
</gene>
<feature type="transmembrane region" description="Helical" evidence="17">
    <location>
        <begin position="88"/>
        <end position="110"/>
    </location>
</feature>
<name>A0A6N7EZD4_9GAMM</name>
<evidence type="ECO:0000256" key="16">
    <source>
        <dbReference type="RuleBase" id="RU003750"/>
    </source>
</evidence>
<dbReference type="InterPro" id="IPR050324">
    <property type="entry name" value="CDP-alcohol_PTase-I"/>
</dbReference>
<dbReference type="EC" id="2.7.8.5" evidence="4 15"/>
<evidence type="ECO:0000256" key="11">
    <source>
        <dbReference type="ARBA" id="ARBA00023136"/>
    </source>
</evidence>
<dbReference type="InParanoid" id="A0A6N7EZD4"/>
<keyword evidence="8 17" id="KW-0812">Transmembrane</keyword>
<evidence type="ECO:0000256" key="15">
    <source>
        <dbReference type="NCBIfam" id="TIGR00560"/>
    </source>
</evidence>
<evidence type="ECO:0000256" key="12">
    <source>
        <dbReference type="ARBA" id="ARBA00023209"/>
    </source>
</evidence>
<comment type="pathway">
    <text evidence="2">Phospholipid metabolism; phosphatidylglycerol biosynthesis; phosphatidylglycerol from CDP-diacylglycerol: step 1/2.</text>
</comment>
<keyword evidence="12" id="KW-0594">Phospholipid biosynthesis</keyword>
<feature type="transmembrane region" description="Helical" evidence="17">
    <location>
        <begin position="131"/>
        <end position="150"/>
    </location>
</feature>
<dbReference type="FunCoup" id="A0A6N7EZD4">
    <property type="interactions" value="414"/>
</dbReference>
<keyword evidence="9 17" id="KW-1133">Transmembrane helix</keyword>
<evidence type="ECO:0000256" key="13">
    <source>
        <dbReference type="ARBA" id="ARBA00023264"/>
    </source>
</evidence>
<evidence type="ECO:0000313" key="19">
    <source>
        <dbReference type="Proteomes" id="UP000471298"/>
    </source>
</evidence>
<evidence type="ECO:0000256" key="7">
    <source>
        <dbReference type="ARBA" id="ARBA00022679"/>
    </source>
</evidence>
<evidence type="ECO:0000256" key="2">
    <source>
        <dbReference type="ARBA" id="ARBA00005042"/>
    </source>
</evidence>
<dbReference type="GO" id="GO:0016020">
    <property type="term" value="C:membrane"/>
    <property type="evidence" value="ECO:0007669"/>
    <property type="project" value="UniProtKB-SubCell"/>
</dbReference>
<dbReference type="RefSeq" id="WP_152810535.1">
    <property type="nucleotide sequence ID" value="NZ_WHNW01000008.1"/>
</dbReference>
<evidence type="ECO:0000256" key="10">
    <source>
        <dbReference type="ARBA" id="ARBA00023098"/>
    </source>
</evidence>
<dbReference type="GO" id="GO:0008444">
    <property type="term" value="F:CDP-diacylglycerol-glycerol-3-phosphate 3-phosphatidyltransferase activity"/>
    <property type="evidence" value="ECO:0007669"/>
    <property type="project" value="UniProtKB-UniRule"/>
</dbReference>
<dbReference type="PANTHER" id="PTHR14269:SF62">
    <property type="entry name" value="CDP-DIACYLGLYCEROL--GLYCEROL-3-PHOSPHATE 3-PHOSPHATIDYLTRANSFERASE 1, CHLOROPLASTIC"/>
    <property type="match status" value="1"/>
</dbReference>
<organism evidence="18 19">
    <name type="scientific">Ostreibacterium oceani</name>
    <dbReference type="NCBI Taxonomy" id="2654998"/>
    <lineage>
        <taxon>Bacteria</taxon>
        <taxon>Pseudomonadati</taxon>
        <taxon>Pseudomonadota</taxon>
        <taxon>Gammaproteobacteria</taxon>
        <taxon>Cardiobacteriales</taxon>
        <taxon>Ostreibacteriaceae</taxon>
        <taxon>Ostreibacterium</taxon>
    </lineage>
</organism>
<dbReference type="PIRSF" id="PIRSF000847">
    <property type="entry name" value="Phos_ph_gly_syn"/>
    <property type="match status" value="1"/>
</dbReference>
<evidence type="ECO:0000256" key="5">
    <source>
        <dbReference type="ARBA" id="ARBA00014944"/>
    </source>
</evidence>
<dbReference type="InterPro" id="IPR048254">
    <property type="entry name" value="CDP_ALCOHOL_P_TRANSF_CS"/>
</dbReference>
<keyword evidence="7 16" id="KW-0808">Transferase</keyword>
<evidence type="ECO:0000256" key="3">
    <source>
        <dbReference type="ARBA" id="ARBA00010441"/>
    </source>
</evidence>
<evidence type="ECO:0000313" key="18">
    <source>
        <dbReference type="EMBL" id="MPV86537.1"/>
    </source>
</evidence>
<feature type="transmembrane region" description="Helical" evidence="17">
    <location>
        <begin position="156"/>
        <end position="177"/>
    </location>
</feature>
<dbReference type="Proteomes" id="UP000471298">
    <property type="component" value="Unassembled WGS sequence"/>
</dbReference>
<evidence type="ECO:0000256" key="4">
    <source>
        <dbReference type="ARBA" id="ARBA00013170"/>
    </source>
</evidence>
<dbReference type="InterPro" id="IPR004570">
    <property type="entry name" value="Phosphatidylglycerol_P_synth"/>
</dbReference>
<dbReference type="EMBL" id="WHNW01000008">
    <property type="protein sequence ID" value="MPV86537.1"/>
    <property type="molecule type" value="Genomic_DNA"/>
</dbReference>
<dbReference type="NCBIfam" id="TIGR00560">
    <property type="entry name" value="pgsA"/>
    <property type="match status" value="1"/>
</dbReference>
<keyword evidence="10" id="KW-0443">Lipid metabolism</keyword>
<accession>A0A6N7EZD4</accession>
<dbReference type="AlphaFoldDB" id="A0A6N7EZD4"/>
<evidence type="ECO:0000256" key="9">
    <source>
        <dbReference type="ARBA" id="ARBA00022989"/>
    </source>
</evidence>
<evidence type="ECO:0000256" key="6">
    <source>
        <dbReference type="ARBA" id="ARBA00022516"/>
    </source>
</evidence>
<dbReference type="Pfam" id="PF01066">
    <property type="entry name" value="CDP-OH_P_transf"/>
    <property type="match status" value="1"/>
</dbReference>
<evidence type="ECO:0000256" key="14">
    <source>
        <dbReference type="ARBA" id="ARBA00048586"/>
    </source>
</evidence>
<keyword evidence="13" id="KW-1208">Phospholipid metabolism</keyword>
<keyword evidence="19" id="KW-1185">Reference proteome</keyword>